<evidence type="ECO:0000256" key="3">
    <source>
        <dbReference type="SAM" id="Phobius"/>
    </source>
</evidence>
<dbReference type="Pfam" id="PF07963">
    <property type="entry name" value="N_methyl"/>
    <property type="match status" value="1"/>
</dbReference>
<accession>A0A2T3W6Y4</accession>
<protein>
    <recommendedName>
        <fullName evidence="6">Prepilin-type cleavage/methylation domain-containing protein</fullName>
    </recommendedName>
</protein>
<gene>
    <name evidence="4" type="ORF">C8263_11140</name>
</gene>
<dbReference type="InterPro" id="IPR012902">
    <property type="entry name" value="N_methyl_site"/>
</dbReference>
<dbReference type="AlphaFoldDB" id="A0A2T3W6Y4"/>
<dbReference type="EMBL" id="PYSV01000010">
    <property type="protein sequence ID" value="PTA67661.1"/>
    <property type="molecule type" value="Genomic_DNA"/>
</dbReference>
<evidence type="ECO:0000256" key="2">
    <source>
        <dbReference type="ARBA" id="ARBA00023237"/>
    </source>
</evidence>
<keyword evidence="5" id="KW-1185">Reference proteome</keyword>
<comment type="caution">
    <text evidence="4">The sequence shown here is derived from an EMBL/GenBank/DDBJ whole genome shotgun (WGS) entry which is preliminary data.</text>
</comment>
<comment type="subcellular location">
    <subcellularLocation>
        <location evidence="1">Cell outer membrane</location>
    </subcellularLocation>
</comment>
<keyword evidence="3" id="KW-0812">Transmembrane</keyword>
<evidence type="ECO:0000256" key="1">
    <source>
        <dbReference type="ARBA" id="ARBA00004442"/>
    </source>
</evidence>
<evidence type="ECO:0000313" key="4">
    <source>
        <dbReference type="EMBL" id="PTA67661.1"/>
    </source>
</evidence>
<keyword evidence="3" id="KW-0472">Membrane</keyword>
<keyword evidence="3" id="KW-1133">Transmembrane helix</keyword>
<proteinExistence type="predicted"/>
<dbReference type="GO" id="GO:0009279">
    <property type="term" value="C:cell outer membrane"/>
    <property type="evidence" value="ECO:0007669"/>
    <property type="project" value="UniProtKB-SubCell"/>
</dbReference>
<reference evidence="4 5" key="1">
    <citation type="submission" date="2018-03" db="EMBL/GenBank/DDBJ databases">
        <title>Draft genome of Deinococcus sp. OD32.</title>
        <authorList>
            <person name="Wang X.-P."/>
            <person name="Du Z.-J."/>
        </authorList>
    </citation>
    <scope>NUCLEOTIDE SEQUENCE [LARGE SCALE GENOMIC DNA]</scope>
    <source>
        <strain evidence="4 5">OD32</strain>
    </source>
</reference>
<organism evidence="4 5">
    <name type="scientific">Deinococcus arcticus</name>
    <dbReference type="NCBI Taxonomy" id="2136176"/>
    <lineage>
        <taxon>Bacteria</taxon>
        <taxon>Thermotogati</taxon>
        <taxon>Deinococcota</taxon>
        <taxon>Deinococci</taxon>
        <taxon>Deinococcales</taxon>
        <taxon>Deinococcaceae</taxon>
        <taxon>Deinococcus</taxon>
    </lineage>
</organism>
<evidence type="ECO:0008006" key="6">
    <source>
        <dbReference type="Google" id="ProtNLM"/>
    </source>
</evidence>
<name>A0A2T3W6Y4_9DEIO</name>
<dbReference type="NCBIfam" id="TIGR02532">
    <property type="entry name" value="IV_pilin_GFxxxE"/>
    <property type="match status" value="1"/>
</dbReference>
<sequence length="347" mass="36882">MATLCCTVPKRTLPSSAMNPEPAQAGFTLTELLVSMSLLAVVMMVAFSLFDSSNDLVESDTGRIMAAQNTQSALDIISNDLRQAGENLTSLRIPLSGVEFSSTNQRLIVRRGIPPMTAAQVGTATDMISRRPEILSVCKVTGNRVQVIGPTPAGNTPSQCLYNGISNSGTSGDDTRVRTWRIFFGSQSNAPQAALLYRPAGNGIAAAFAPVVVTTIGPVSNQADLTKREVQLDLADNVPAGFSSTNGSQIILIDQRRYWVQNNELKLAVAGQTDAQGQTVAFDVDSLALGATLVNPTATVNTLAIDGPWNRVQSVVATLRARSGQGRNTTRNFQATVFPRNVASEAR</sequence>
<dbReference type="Proteomes" id="UP000240317">
    <property type="component" value="Unassembled WGS sequence"/>
</dbReference>
<feature type="transmembrane region" description="Helical" evidence="3">
    <location>
        <begin position="32"/>
        <end position="50"/>
    </location>
</feature>
<evidence type="ECO:0000313" key="5">
    <source>
        <dbReference type="Proteomes" id="UP000240317"/>
    </source>
</evidence>
<keyword evidence="2" id="KW-0998">Cell outer membrane</keyword>